<sequence length="298" mass="30837">MQVLVLIATGAAVLASIPAVEGHGYIVDPAAQWTQGYASNGYGGTIDTTVWGQVDGSMYGYGPAGTISFFKANFPTKGGGSLGSFIAKNQKLYSSEIDPNCGLTTYKEAARSKLPSSQLEYTGFTHPGPCEVWCDDTKVLFDYDCQTKFAGSPAKMAYDESKCANANRLTIYWIAMHGDPWQVYTDCVWLEGGSGEGSPPSTVGNGASTVADGSASNTTTSQTSPSTSTTTKAPSSTTAPSISTTAGSEEIGNEASSSIDATTVTASPSTTTSDTPSTPAMEAPSAPSSGTKCARRRH</sequence>
<feature type="chain" id="PRO_5036379763" description="Chitin-binding type-4 domain-containing protein" evidence="2">
    <location>
        <begin position="23"/>
        <end position="298"/>
    </location>
</feature>
<evidence type="ECO:0000313" key="8">
    <source>
        <dbReference type="Proteomes" id="UP000435112"/>
    </source>
</evidence>
<comment type="caution">
    <text evidence="3">The sequence shown here is derived from an EMBL/GenBank/DDBJ whole genome shotgun (WGS) entry which is preliminary data.</text>
</comment>
<dbReference type="AlphaFoldDB" id="A0A6A3IQX9"/>
<gene>
    <name evidence="4" type="ORF">PR001_g22116</name>
    <name evidence="3" type="ORF">PR002_g22662</name>
    <name evidence="5" type="ORF">PR003_g23385</name>
</gene>
<name>A0A6A3IQX9_9STRA</name>
<dbReference type="Proteomes" id="UP000429607">
    <property type="component" value="Unassembled WGS sequence"/>
</dbReference>
<evidence type="ECO:0000313" key="5">
    <source>
        <dbReference type="EMBL" id="KAE9297879.1"/>
    </source>
</evidence>
<feature type="region of interest" description="Disordered" evidence="1">
    <location>
        <begin position="194"/>
        <end position="298"/>
    </location>
</feature>
<accession>A0A6A3IQX9</accession>
<evidence type="ECO:0000313" key="3">
    <source>
        <dbReference type="EMBL" id="KAE8985359.1"/>
    </source>
</evidence>
<dbReference type="EMBL" id="QXFT01002465">
    <property type="protein sequence ID" value="KAE9297879.1"/>
    <property type="molecule type" value="Genomic_DNA"/>
</dbReference>
<dbReference type="EMBL" id="QXFU01002467">
    <property type="protein sequence ID" value="KAE8985359.1"/>
    <property type="molecule type" value="Genomic_DNA"/>
</dbReference>
<keyword evidence="2" id="KW-0732">Signal</keyword>
<evidence type="ECO:0000313" key="6">
    <source>
        <dbReference type="Proteomes" id="UP000429607"/>
    </source>
</evidence>
<dbReference type="EMBL" id="QXFV01002416">
    <property type="protein sequence ID" value="KAE8988179.1"/>
    <property type="molecule type" value="Genomic_DNA"/>
</dbReference>
<feature type="compositionally biased region" description="Low complexity" evidence="1">
    <location>
        <begin position="214"/>
        <end position="248"/>
    </location>
</feature>
<protein>
    <recommendedName>
        <fullName evidence="9">Chitin-binding type-4 domain-containing protein</fullName>
    </recommendedName>
</protein>
<dbReference type="OrthoDB" id="165420at2759"/>
<evidence type="ECO:0000313" key="7">
    <source>
        <dbReference type="Proteomes" id="UP000434957"/>
    </source>
</evidence>
<evidence type="ECO:0008006" key="9">
    <source>
        <dbReference type="Google" id="ProtNLM"/>
    </source>
</evidence>
<dbReference type="Proteomes" id="UP000435112">
    <property type="component" value="Unassembled WGS sequence"/>
</dbReference>
<proteinExistence type="predicted"/>
<evidence type="ECO:0000256" key="1">
    <source>
        <dbReference type="SAM" id="MobiDB-lite"/>
    </source>
</evidence>
<evidence type="ECO:0000313" key="4">
    <source>
        <dbReference type="EMBL" id="KAE8988179.1"/>
    </source>
</evidence>
<organism evidence="3 8">
    <name type="scientific">Phytophthora rubi</name>
    <dbReference type="NCBI Taxonomy" id="129364"/>
    <lineage>
        <taxon>Eukaryota</taxon>
        <taxon>Sar</taxon>
        <taxon>Stramenopiles</taxon>
        <taxon>Oomycota</taxon>
        <taxon>Peronosporomycetes</taxon>
        <taxon>Peronosporales</taxon>
        <taxon>Peronosporaceae</taxon>
        <taxon>Phytophthora</taxon>
    </lineage>
</organism>
<keyword evidence="7" id="KW-1185">Reference proteome</keyword>
<feature type="compositionally biased region" description="Low complexity" evidence="1">
    <location>
        <begin position="261"/>
        <end position="280"/>
    </location>
</feature>
<evidence type="ECO:0000256" key="2">
    <source>
        <dbReference type="SAM" id="SignalP"/>
    </source>
</evidence>
<reference evidence="6 8" key="1">
    <citation type="submission" date="2018-09" db="EMBL/GenBank/DDBJ databases">
        <title>Genomic investigation of the strawberry pathogen Phytophthora fragariae indicates pathogenicity is determined by transcriptional variation in three key races.</title>
        <authorList>
            <person name="Adams T.M."/>
            <person name="Armitage A.D."/>
            <person name="Sobczyk M.K."/>
            <person name="Bates H.J."/>
            <person name="Dunwell J.M."/>
            <person name="Nellist C.F."/>
            <person name="Harrison R.J."/>
        </authorList>
    </citation>
    <scope>NUCLEOTIDE SEQUENCE [LARGE SCALE GENOMIC DNA]</scope>
    <source>
        <strain evidence="4 6">SCRP249</strain>
        <strain evidence="3 8">SCRP324</strain>
        <strain evidence="5 7">SCRP333</strain>
    </source>
</reference>
<feature type="signal peptide" evidence="2">
    <location>
        <begin position="1"/>
        <end position="22"/>
    </location>
</feature>
<dbReference type="Proteomes" id="UP000434957">
    <property type="component" value="Unassembled WGS sequence"/>
</dbReference>